<feature type="domain" description="NADPH-dependent FMN reductase-like" evidence="2">
    <location>
        <begin position="3"/>
        <end position="147"/>
    </location>
</feature>
<comment type="caution">
    <text evidence="3">The sequence shown here is derived from an EMBL/GenBank/DDBJ whole genome shotgun (WGS) entry which is preliminary data.</text>
</comment>
<name>A0A812F4F5_9ARCH</name>
<evidence type="ECO:0000313" key="3">
    <source>
        <dbReference type="EMBL" id="CAE6501002.1"/>
    </source>
</evidence>
<reference evidence="3" key="1">
    <citation type="submission" date="2021-02" db="EMBL/GenBank/DDBJ databases">
        <authorList>
            <person name="Han P."/>
        </authorList>
    </citation>
    <scope>NUCLEOTIDE SEQUENCE</scope>
    <source>
        <strain evidence="3">Candidatus Nitrosotenuis uzonensis 5A</strain>
    </source>
</reference>
<protein>
    <submittedName>
        <fullName evidence="3">NADPH-dependent FMN reductase</fullName>
    </submittedName>
</protein>
<accession>A0A812F4F5</accession>
<gene>
    <name evidence="3" type="ORF">NUZ5A_51099</name>
</gene>
<evidence type="ECO:0000256" key="1">
    <source>
        <dbReference type="ARBA" id="ARBA00038292"/>
    </source>
</evidence>
<dbReference type="InterPro" id="IPR050712">
    <property type="entry name" value="NAD(P)H-dep_reductase"/>
</dbReference>
<dbReference type="SUPFAM" id="SSF52218">
    <property type="entry name" value="Flavoproteins"/>
    <property type="match status" value="1"/>
</dbReference>
<dbReference type="EMBL" id="CAJNAQ010000005">
    <property type="protein sequence ID" value="CAE6501002.1"/>
    <property type="molecule type" value="Genomic_DNA"/>
</dbReference>
<organism evidence="3 4">
    <name type="scientific">Candidatus Nitrosotenuis uzonensis</name>
    <dbReference type="NCBI Taxonomy" id="1407055"/>
    <lineage>
        <taxon>Archaea</taxon>
        <taxon>Nitrososphaerota</taxon>
        <taxon>Candidatus Nitrosotenuis</taxon>
    </lineage>
</organism>
<evidence type="ECO:0000313" key="4">
    <source>
        <dbReference type="Proteomes" id="UP000655759"/>
    </source>
</evidence>
<dbReference type="Pfam" id="PF03358">
    <property type="entry name" value="FMN_red"/>
    <property type="match status" value="1"/>
</dbReference>
<dbReference type="GO" id="GO:0005829">
    <property type="term" value="C:cytosol"/>
    <property type="evidence" value="ECO:0007669"/>
    <property type="project" value="TreeGrafter"/>
</dbReference>
<dbReference type="AlphaFoldDB" id="A0A812F4F5"/>
<dbReference type="GO" id="GO:0010181">
    <property type="term" value="F:FMN binding"/>
    <property type="evidence" value="ECO:0007669"/>
    <property type="project" value="TreeGrafter"/>
</dbReference>
<dbReference type="Gene3D" id="3.40.50.360">
    <property type="match status" value="1"/>
</dbReference>
<dbReference type="PANTHER" id="PTHR30543">
    <property type="entry name" value="CHROMATE REDUCTASE"/>
    <property type="match status" value="1"/>
</dbReference>
<dbReference type="InterPro" id="IPR005025">
    <property type="entry name" value="FMN_Rdtase-like_dom"/>
</dbReference>
<comment type="similarity">
    <text evidence="1">Belongs to the SsuE family. Isf subfamily.</text>
</comment>
<proteinExistence type="inferred from homology"/>
<sequence length="189" mass="21950">MAKIALFVGSVRRDRHGIKVAHWMEKKLQERNHDIFFIDPLELGLPLLDRMYKEMDSPPQKIKDLQKMIKDSDGYMPITPEYNHSTSSALKNTLDYFLEEYFFKPSAIVSYSMGRFGGINACQHLRQIFAELGAPSISSSFSIPEVHNVFDAGGKLLDNEYDVRVKRFLDEFDWYIEAFKNQRIKGTPY</sequence>
<dbReference type="GO" id="GO:0016491">
    <property type="term" value="F:oxidoreductase activity"/>
    <property type="evidence" value="ECO:0007669"/>
    <property type="project" value="InterPro"/>
</dbReference>
<dbReference type="RefSeq" id="WP_205100423.1">
    <property type="nucleotide sequence ID" value="NZ_CAJNAQ010000005.1"/>
</dbReference>
<dbReference type="Proteomes" id="UP000655759">
    <property type="component" value="Unassembled WGS sequence"/>
</dbReference>
<dbReference type="PANTHER" id="PTHR30543:SF21">
    <property type="entry name" value="NAD(P)H-DEPENDENT FMN REDUCTASE LOT6"/>
    <property type="match status" value="1"/>
</dbReference>
<evidence type="ECO:0000259" key="2">
    <source>
        <dbReference type="Pfam" id="PF03358"/>
    </source>
</evidence>
<dbReference type="InterPro" id="IPR029039">
    <property type="entry name" value="Flavoprotein-like_sf"/>
</dbReference>